<evidence type="ECO:0000313" key="2">
    <source>
        <dbReference type="Proteomes" id="UP000463051"/>
    </source>
</evidence>
<reference evidence="1 2" key="1">
    <citation type="submission" date="2019-11" db="EMBL/GenBank/DDBJ databases">
        <title>Paenibacillus monticola sp. nov., a novel PGPR strain isolated from mountain sample in China.</title>
        <authorList>
            <person name="Zhao Q."/>
            <person name="Li H.-P."/>
            <person name="Zhang J.-L."/>
        </authorList>
    </citation>
    <scope>NUCLEOTIDE SEQUENCE [LARGE SCALE GENOMIC DNA]</scope>
    <source>
        <strain evidence="1 2">LC-T2</strain>
    </source>
</reference>
<accession>A0A7X2HB80</accession>
<gene>
    <name evidence="1" type="ORF">GJB61_27990</name>
</gene>
<dbReference type="EMBL" id="WJXB01000016">
    <property type="protein sequence ID" value="MRN56795.1"/>
    <property type="molecule type" value="Genomic_DNA"/>
</dbReference>
<dbReference type="RefSeq" id="WP_154122296.1">
    <property type="nucleotide sequence ID" value="NZ_WJXB01000016.1"/>
</dbReference>
<dbReference type="Proteomes" id="UP000463051">
    <property type="component" value="Unassembled WGS sequence"/>
</dbReference>
<dbReference type="AlphaFoldDB" id="A0A7X2HB80"/>
<organism evidence="1 2">
    <name type="scientific">Paenibacillus monticola</name>
    <dbReference type="NCBI Taxonomy" id="2666075"/>
    <lineage>
        <taxon>Bacteria</taxon>
        <taxon>Bacillati</taxon>
        <taxon>Bacillota</taxon>
        <taxon>Bacilli</taxon>
        <taxon>Bacillales</taxon>
        <taxon>Paenibacillaceae</taxon>
        <taxon>Paenibacillus</taxon>
    </lineage>
</organism>
<proteinExistence type="predicted"/>
<evidence type="ECO:0000313" key="1">
    <source>
        <dbReference type="EMBL" id="MRN56795.1"/>
    </source>
</evidence>
<protein>
    <submittedName>
        <fullName evidence="1">Uncharacterized protein</fullName>
    </submittedName>
</protein>
<comment type="caution">
    <text evidence="1">The sequence shown here is derived from an EMBL/GenBank/DDBJ whole genome shotgun (WGS) entry which is preliminary data.</text>
</comment>
<keyword evidence="2" id="KW-1185">Reference proteome</keyword>
<sequence length="88" mass="10196">MTAEEANLFGEALAERYVQVEEKWLIAVARYKKVGAKEPITVVELQQSFIAQEYARARFELFSEIIDTLPLDIQLIFFERCKQIKGVN</sequence>
<name>A0A7X2HB80_9BACL</name>